<evidence type="ECO:0000313" key="3">
    <source>
        <dbReference type="Proteomes" id="UP001497623"/>
    </source>
</evidence>
<accession>A0AAV2QYU6</accession>
<name>A0AAV2QYU6_MEGNR</name>
<reference evidence="2 3" key="1">
    <citation type="submission" date="2024-05" db="EMBL/GenBank/DDBJ databases">
        <authorList>
            <person name="Wallberg A."/>
        </authorList>
    </citation>
    <scope>NUCLEOTIDE SEQUENCE [LARGE SCALE GENOMIC DNA]</scope>
</reference>
<keyword evidence="3" id="KW-1185">Reference proteome</keyword>
<dbReference type="Proteomes" id="UP001497623">
    <property type="component" value="Unassembled WGS sequence"/>
</dbReference>
<feature type="signal peptide" evidence="1">
    <location>
        <begin position="1"/>
        <end position="20"/>
    </location>
</feature>
<evidence type="ECO:0000313" key="2">
    <source>
        <dbReference type="EMBL" id="CAL4100846.1"/>
    </source>
</evidence>
<sequence length="143" mass="16046">MKTFITISAIVLSLEALSWAQIIDPYECCCGVFMSTSTGEIELYHMHPNHVDGCGTEESRAACIANCKNEWTDMYKKGDLDGEMENGYTLGQELCLGAVELFHPFIFNANAQVFARNCEENWEDIDMGTKQPLCCSNGHYHEC</sequence>
<protein>
    <submittedName>
        <fullName evidence="2">Uncharacterized protein</fullName>
    </submittedName>
</protein>
<organism evidence="2 3">
    <name type="scientific">Meganyctiphanes norvegica</name>
    <name type="common">Northern krill</name>
    <name type="synonym">Thysanopoda norvegica</name>
    <dbReference type="NCBI Taxonomy" id="48144"/>
    <lineage>
        <taxon>Eukaryota</taxon>
        <taxon>Metazoa</taxon>
        <taxon>Ecdysozoa</taxon>
        <taxon>Arthropoda</taxon>
        <taxon>Crustacea</taxon>
        <taxon>Multicrustacea</taxon>
        <taxon>Malacostraca</taxon>
        <taxon>Eumalacostraca</taxon>
        <taxon>Eucarida</taxon>
        <taxon>Euphausiacea</taxon>
        <taxon>Euphausiidae</taxon>
        <taxon>Meganyctiphanes</taxon>
    </lineage>
</organism>
<proteinExistence type="predicted"/>
<feature type="chain" id="PRO_5043954499" evidence="1">
    <location>
        <begin position="21"/>
        <end position="143"/>
    </location>
</feature>
<evidence type="ECO:0000256" key="1">
    <source>
        <dbReference type="SAM" id="SignalP"/>
    </source>
</evidence>
<comment type="caution">
    <text evidence="2">The sequence shown here is derived from an EMBL/GenBank/DDBJ whole genome shotgun (WGS) entry which is preliminary data.</text>
</comment>
<keyword evidence="1" id="KW-0732">Signal</keyword>
<dbReference type="AlphaFoldDB" id="A0AAV2QYU6"/>
<gene>
    <name evidence="2" type="ORF">MNOR_LOCUS16894</name>
</gene>
<dbReference type="EMBL" id="CAXKWB010011326">
    <property type="protein sequence ID" value="CAL4100846.1"/>
    <property type="molecule type" value="Genomic_DNA"/>
</dbReference>